<feature type="region of interest" description="Disordered" evidence="1">
    <location>
        <begin position="1"/>
        <end position="20"/>
    </location>
</feature>
<organism evidence="3 4">
    <name type="scientific">Megalops atlanticus</name>
    <name type="common">Tarpon</name>
    <name type="synonym">Clupea gigantea</name>
    <dbReference type="NCBI Taxonomy" id="7932"/>
    <lineage>
        <taxon>Eukaryota</taxon>
        <taxon>Metazoa</taxon>
        <taxon>Chordata</taxon>
        <taxon>Craniata</taxon>
        <taxon>Vertebrata</taxon>
        <taxon>Euteleostomi</taxon>
        <taxon>Actinopterygii</taxon>
        <taxon>Neopterygii</taxon>
        <taxon>Teleostei</taxon>
        <taxon>Elopiformes</taxon>
        <taxon>Megalopidae</taxon>
        <taxon>Megalops</taxon>
    </lineage>
</organism>
<dbReference type="CDD" id="cd01671">
    <property type="entry name" value="CARD"/>
    <property type="match status" value="1"/>
</dbReference>
<dbReference type="Pfam" id="PF00619">
    <property type="entry name" value="CARD"/>
    <property type="match status" value="2"/>
</dbReference>
<dbReference type="GO" id="GO:0070513">
    <property type="term" value="F:death domain binding"/>
    <property type="evidence" value="ECO:0007669"/>
    <property type="project" value="InterPro"/>
</dbReference>
<evidence type="ECO:0000256" key="1">
    <source>
        <dbReference type="SAM" id="MobiDB-lite"/>
    </source>
</evidence>
<dbReference type="InterPro" id="IPR001315">
    <property type="entry name" value="CARD"/>
</dbReference>
<gene>
    <name evidence="3" type="ORF">MATL_G00021600</name>
</gene>
<dbReference type="PANTHER" id="PTHR15034:SF5">
    <property type="entry name" value="DEATH DOMAIN-CONTAINING PROTEIN CRADD"/>
    <property type="match status" value="1"/>
</dbReference>
<dbReference type="InterPro" id="IPR037939">
    <property type="entry name" value="CRADD"/>
</dbReference>
<dbReference type="SUPFAM" id="SSF47986">
    <property type="entry name" value="DEATH domain"/>
    <property type="match status" value="2"/>
</dbReference>
<evidence type="ECO:0000313" key="4">
    <source>
        <dbReference type="Proteomes" id="UP001046870"/>
    </source>
</evidence>
<reference evidence="3" key="1">
    <citation type="submission" date="2021-01" db="EMBL/GenBank/DDBJ databases">
        <authorList>
            <person name="Zahm M."/>
            <person name="Roques C."/>
            <person name="Cabau C."/>
            <person name="Klopp C."/>
            <person name="Donnadieu C."/>
            <person name="Jouanno E."/>
            <person name="Lampietro C."/>
            <person name="Louis A."/>
            <person name="Herpin A."/>
            <person name="Echchiki A."/>
            <person name="Berthelot C."/>
            <person name="Parey E."/>
            <person name="Roest-Crollius H."/>
            <person name="Braasch I."/>
            <person name="Postlethwait J."/>
            <person name="Bobe J."/>
            <person name="Montfort J."/>
            <person name="Bouchez O."/>
            <person name="Begum T."/>
            <person name="Mejri S."/>
            <person name="Adams A."/>
            <person name="Chen W.-J."/>
            <person name="Guiguen Y."/>
        </authorList>
    </citation>
    <scope>NUCLEOTIDE SEQUENCE</scope>
    <source>
        <strain evidence="3">YG-15Mar2019-1</strain>
        <tissue evidence="3">Brain</tissue>
    </source>
</reference>
<name>A0A9D3QGW1_MEGAT</name>
<feature type="domain" description="CARD" evidence="2">
    <location>
        <begin position="24"/>
        <end position="79"/>
    </location>
</feature>
<dbReference type="PROSITE" id="PS50209">
    <property type="entry name" value="CARD"/>
    <property type="match status" value="2"/>
</dbReference>
<feature type="domain" description="CARD" evidence="2">
    <location>
        <begin position="121"/>
        <end position="204"/>
    </location>
</feature>
<dbReference type="Proteomes" id="UP001046870">
    <property type="component" value="Chromosome 2"/>
</dbReference>
<dbReference type="Gene3D" id="1.10.533.10">
    <property type="entry name" value="Death Domain, Fas"/>
    <property type="match status" value="2"/>
</dbReference>
<keyword evidence="4" id="KW-1185">Reference proteome</keyword>
<comment type="caution">
    <text evidence="3">The sequence shown here is derived from an EMBL/GenBank/DDBJ whole genome shotgun (WGS) entry which is preliminary data.</text>
</comment>
<dbReference type="GO" id="GO:0002020">
    <property type="term" value="F:protease binding"/>
    <property type="evidence" value="ECO:0007669"/>
    <property type="project" value="InterPro"/>
</dbReference>
<dbReference type="InterPro" id="IPR011029">
    <property type="entry name" value="DEATH-like_dom_sf"/>
</dbReference>
<protein>
    <recommendedName>
        <fullName evidence="2">CARD domain-containing protein</fullName>
    </recommendedName>
</protein>
<evidence type="ECO:0000259" key="2">
    <source>
        <dbReference type="PROSITE" id="PS50209"/>
    </source>
</evidence>
<dbReference type="AlphaFoldDB" id="A0A9D3QGW1"/>
<dbReference type="EMBL" id="JAFDVH010000002">
    <property type="protein sequence ID" value="KAG7487278.1"/>
    <property type="molecule type" value="Genomic_DNA"/>
</dbReference>
<dbReference type="PANTHER" id="PTHR15034">
    <property type="entry name" value="DEATH DOMAIN-CONTAINING PROTEIN CRADD"/>
    <property type="match status" value="1"/>
</dbReference>
<sequence>MASQTQVMSGTEAGDTGGQVKAHLRASQELLVESLYNVAPLLDHALAAGLLSQENYYEVQAEATPPRRARRLLEVVQAQMDEDQALRFLHCLRSCHKHYPRLHSWLISNTDIKHGPKELQLRAQFAVLCARLGSLVLPVSLQLFSGGSLTQFELEQLQAEPTPYQQTHRLLRSCLSKGERACVCFYQALCSQDAQLAADIDAETQSQAEHCSTRVSSRSDALPSLAGLTEEPISSFPVEESTAGANPLHTGVLQQVAARLGVAAGAGARLNVCELGVALGLPRWAVREWLLEEAGVADGAQLDALVTLFLDKTQDVPRLLSRVAECDPQRVQLSGRGCLLLDLLREAELLLQGGARDRAWPIFSFLAWECVAEAVEEPGEGPGAWGGALHLLRGSERLLRDLHPLQDTLHISPHQEGALYACQPRRLHRVTRFPGLSARVIRRALPAASAPPPAPPAPPHCPYRQVCLSIAHLTRLIQPGGGGGDLSQAPTASIACHARSLLSGRGFRGDAFDAGLRRRVEAVLEWDPVRLGLPGLLALHRDTLTQLQRYLRPSERHAFQLHPDAVHVLGGGAELRWAASVRGPVAIDGGVEEAFGFGTSGPASLLIRLRCRGYEGGRCSRRPSRAACREGPSRDRLHSLLQEQSAWVQGVGCCFRVISSATQCEVKFTYRNRKLSATAERSCEVL</sequence>
<dbReference type="GO" id="GO:0042981">
    <property type="term" value="P:regulation of apoptotic process"/>
    <property type="evidence" value="ECO:0007669"/>
    <property type="project" value="InterPro"/>
</dbReference>
<accession>A0A9D3QGW1</accession>
<proteinExistence type="predicted"/>
<dbReference type="OrthoDB" id="9937064at2759"/>
<evidence type="ECO:0000313" key="3">
    <source>
        <dbReference type="EMBL" id="KAG7487278.1"/>
    </source>
</evidence>